<evidence type="ECO:0000313" key="3">
    <source>
        <dbReference type="Proteomes" id="UP001302274"/>
    </source>
</evidence>
<comment type="caution">
    <text evidence="2">The sequence shown here is derived from an EMBL/GenBank/DDBJ whole genome shotgun (WGS) entry which is preliminary data.</text>
</comment>
<sequence length="60" mass="6954">MIQNTKKPQEPKIKSIAEFKDDDLSPKGRTKHIVETDWPTKEAVPAKKRKIKRTETARLP</sequence>
<feature type="region of interest" description="Disordered" evidence="1">
    <location>
        <begin position="1"/>
        <end position="60"/>
    </location>
</feature>
<evidence type="ECO:0000313" key="2">
    <source>
        <dbReference type="EMBL" id="MEA9357429.1"/>
    </source>
</evidence>
<organism evidence="2 3">
    <name type="scientific">Bacteriovorax antarcticus</name>
    <dbReference type="NCBI Taxonomy" id="3088717"/>
    <lineage>
        <taxon>Bacteria</taxon>
        <taxon>Pseudomonadati</taxon>
        <taxon>Bdellovibrionota</taxon>
        <taxon>Bacteriovoracia</taxon>
        <taxon>Bacteriovoracales</taxon>
        <taxon>Bacteriovoracaceae</taxon>
        <taxon>Bacteriovorax</taxon>
    </lineage>
</organism>
<proteinExistence type="predicted"/>
<feature type="compositionally biased region" description="Basic and acidic residues" evidence="1">
    <location>
        <begin position="7"/>
        <end position="40"/>
    </location>
</feature>
<name>A0ABU5VWJ4_9BACT</name>
<reference evidence="2 3" key="1">
    <citation type="submission" date="2023-11" db="EMBL/GenBank/DDBJ databases">
        <title>A Novel Polar Bacteriovorax (B. antarcticus) Isolated from the Biocrust in Antarctica.</title>
        <authorList>
            <person name="Mun W."/>
            <person name="Choi S.Y."/>
            <person name="Mitchell R.J."/>
        </authorList>
    </citation>
    <scope>NUCLEOTIDE SEQUENCE [LARGE SCALE GENOMIC DNA]</scope>
    <source>
        <strain evidence="2 3">PP10</strain>
    </source>
</reference>
<evidence type="ECO:0000256" key="1">
    <source>
        <dbReference type="SAM" id="MobiDB-lite"/>
    </source>
</evidence>
<dbReference type="RefSeq" id="WP_323577438.1">
    <property type="nucleotide sequence ID" value="NZ_JAYGJQ010000002.1"/>
</dbReference>
<dbReference type="EMBL" id="JAYGJQ010000002">
    <property type="protein sequence ID" value="MEA9357429.1"/>
    <property type="molecule type" value="Genomic_DNA"/>
</dbReference>
<protein>
    <submittedName>
        <fullName evidence="2">Uncharacterized protein</fullName>
    </submittedName>
</protein>
<gene>
    <name evidence="2" type="ORF">SHI21_14475</name>
</gene>
<keyword evidence="3" id="KW-1185">Reference proteome</keyword>
<accession>A0ABU5VWJ4</accession>
<dbReference type="Proteomes" id="UP001302274">
    <property type="component" value="Unassembled WGS sequence"/>
</dbReference>